<reference evidence="2" key="1">
    <citation type="submission" date="2022-12" db="EMBL/GenBank/DDBJ databases">
        <authorList>
            <person name="Mo P."/>
        </authorList>
    </citation>
    <scope>NUCLEOTIDE SEQUENCE [LARGE SCALE GENOMIC DNA]</scope>
    <source>
        <strain evidence="2">HUAS 3-15</strain>
    </source>
</reference>
<dbReference type="RefSeq" id="WP_270150524.1">
    <property type="nucleotide sequence ID" value="NZ_CP115450.1"/>
</dbReference>
<accession>A0ABY7QFI6</accession>
<keyword evidence="2" id="KW-1185">Reference proteome</keyword>
<evidence type="ECO:0000313" key="1">
    <source>
        <dbReference type="EMBL" id="WBP91272.1"/>
    </source>
</evidence>
<protein>
    <submittedName>
        <fullName evidence="1">Uncharacterized protein</fullName>
    </submittedName>
</protein>
<gene>
    <name evidence="1" type="ORF">O1G21_38935</name>
</gene>
<sequence length="44" mass="4437">MGLAAVVDSHEHPGPGEFINDLAEGIVVEAQHFPDVGDAPVGAA</sequence>
<proteinExistence type="predicted"/>
<dbReference type="Proteomes" id="UP001212821">
    <property type="component" value="Chromosome"/>
</dbReference>
<evidence type="ECO:0000313" key="2">
    <source>
        <dbReference type="Proteomes" id="UP001212821"/>
    </source>
</evidence>
<dbReference type="EMBL" id="CP115450">
    <property type="protein sequence ID" value="WBP91272.1"/>
    <property type="molecule type" value="Genomic_DNA"/>
</dbReference>
<name>A0ABY7QFI6_9ACTN</name>
<organism evidence="1 2">
    <name type="scientific">Kitasatospora cathayae</name>
    <dbReference type="NCBI Taxonomy" id="3004092"/>
    <lineage>
        <taxon>Bacteria</taxon>
        <taxon>Bacillati</taxon>
        <taxon>Actinomycetota</taxon>
        <taxon>Actinomycetes</taxon>
        <taxon>Kitasatosporales</taxon>
        <taxon>Streptomycetaceae</taxon>
        <taxon>Kitasatospora</taxon>
    </lineage>
</organism>